<dbReference type="AlphaFoldDB" id="A0A7X2M092"/>
<keyword evidence="5 7" id="KW-1133">Transmembrane helix</keyword>
<feature type="transmembrane region" description="Helical" evidence="7">
    <location>
        <begin position="12"/>
        <end position="36"/>
    </location>
</feature>
<keyword evidence="6 7" id="KW-0472">Membrane</keyword>
<evidence type="ECO:0000256" key="6">
    <source>
        <dbReference type="ARBA" id="ARBA00023136"/>
    </source>
</evidence>
<dbReference type="PANTHER" id="PTHR42709:SF6">
    <property type="entry name" value="UNDECAPRENYL PHOSPHATE TRANSPORTER A"/>
    <property type="match status" value="1"/>
</dbReference>
<dbReference type="GO" id="GO:0005886">
    <property type="term" value="C:plasma membrane"/>
    <property type="evidence" value="ECO:0007669"/>
    <property type="project" value="UniProtKB-SubCell"/>
</dbReference>
<name>A0A7X2M092_9BACI</name>
<comment type="subcellular location">
    <subcellularLocation>
        <location evidence="1">Cell membrane</location>
        <topology evidence="1">Multi-pass membrane protein</topology>
    </subcellularLocation>
</comment>
<evidence type="ECO:0000256" key="7">
    <source>
        <dbReference type="SAM" id="Phobius"/>
    </source>
</evidence>
<dbReference type="InterPro" id="IPR032816">
    <property type="entry name" value="VTT_dom"/>
</dbReference>
<dbReference type="InterPro" id="IPR051311">
    <property type="entry name" value="DedA_domain"/>
</dbReference>
<sequence length="202" mass="22691">MDNWITNVMEQFGYIGILLLILIENIFPPIPSEIILTFGGFMTTTTRLTVLGVVAVSTLGSVLGAVILYWIGYKLSASRLKQLVEKWGHLLRLTTADVDKANNWFHSHGIWTVFFCRFVPLVRSLISLPAGTSRMNFGLFLLLTTFGTLIWNAVLVYIGVILGDSWDRIYQYMDVYSTVSYVLLGTAGAAAVFWFYRKKSGT</sequence>
<comment type="caution">
    <text evidence="9">The sequence shown here is derived from an EMBL/GenBank/DDBJ whole genome shotgun (WGS) entry which is preliminary data.</text>
</comment>
<feature type="transmembrane region" description="Helical" evidence="7">
    <location>
        <begin position="48"/>
        <end position="71"/>
    </location>
</feature>
<organism evidence="9 10">
    <name type="scientific">Metabacillus lacus</name>
    <dbReference type="NCBI Taxonomy" id="1983721"/>
    <lineage>
        <taxon>Bacteria</taxon>
        <taxon>Bacillati</taxon>
        <taxon>Bacillota</taxon>
        <taxon>Bacilli</taxon>
        <taxon>Bacillales</taxon>
        <taxon>Bacillaceae</taxon>
        <taxon>Metabacillus</taxon>
    </lineage>
</organism>
<keyword evidence="4 7" id="KW-0812">Transmembrane</keyword>
<evidence type="ECO:0000259" key="8">
    <source>
        <dbReference type="Pfam" id="PF09335"/>
    </source>
</evidence>
<gene>
    <name evidence="9" type="ORF">GJU40_16900</name>
</gene>
<feature type="transmembrane region" description="Helical" evidence="7">
    <location>
        <begin position="175"/>
        <end position="196"/>
    </location>
</feature>
<reference evidence="9 10" key="1">
    <citation type="submission" date="2019-11" db="EMBL/GenBank/DDBJ databases">
        <title>Bacillus lacus genome.</title>
        <authorList>
            <person name="Allen C.J."/>
            <person name="Newman J.D."/>
        </authorList>
    </citation>
    <scope>NUCLEOTIDE SEQUENCE [LARGE SCALE GENOMIC DNA]</scope>
    <source>
        <strain evidence="9 10">KCTC 33946</strain>
    </source>
</reference>
<dbReference type="EMBL" id="WKKI01000047">
    <property type="protein sequence ID" value="MRX73823.1"/>
    <property type="molecule type" value="Genomic_DNA"/>
</dbReference>
<dbReference type="PANTHER" id="PTHR42709">
    <property type="entry name" value="ALKALINE PHOSPHATASE LIKE PROTEIN"/>
    <property type="match status" value="1"/>
</dbReference>
<evidence type="ECO:0000313" key="10">
    <source>
        <dbReference type="Proteomes" id="UP000448867"/>
    </source>
</evidence>
<dbReference type="RefSeq" id="WP_343031596.1">
    <property type="nucleotide sequence ID" value="NZ_WKKI01000047.1"/>
</dbReference>
<evidence type="ECO:0000256" key="4">
    <source>
        <dbReference type="ARBA" id="ARBA00022692"/>
    </source>
</evidence>
<proteinExistence type="inferred from homology"/>
<protein>
    <submittedName>
        <fullName evidence="9">DedA family protein</fullName>
    </submittedName>
</protein>
<accession>A0A7X2M092</accession>
<feature type="domain" description="VTT" evidence="8">
    <location>
        <begin position="30"/>
        <end position="159"/>
    </location>
</feature>
<evidence type="ECO:0000313" key="9">
    <source>
        <dbReference type="EMBL" id="MRX73823.1"/>
    </source>
</evidence>
<dbReference type="Proteomes" id="UP000448867">
    <property type="component" value="Unassembled WGS sequence"/>
</dbReference>
<evidence type="ECO:0000256" key="2">
    <source>
        <dbReference type="ARBA" id="ARBA00010792"/>
    </source>
</evidence>
<evidence type="ECO:0000256" key="1">
    <source>
        <dbReference type="ARBA" id="ARBA00004651"/>
    </source>
</evidence>
<evidence type="ECO:0000256" key="5">
    <source>
        <dbReference type="ARBA" id="ARBA00022989"/>
    </source>
</evidence>
<keyword evidence="10" id="KW-1185">Reference proteome</keyword>
<evidence type="ECO:0000256" key="3">
    <source>
        <dbReference type="ARBA" id="ARBA00022475"/>
    </source>
</evidence>
<feature type="transmembrane region" description="Helical" evidence="7">
    <location>
        <begin position="138"/>
        <end position="163"/>
    </location>
</feature>
<comment type="similarity">
    <text evidence="2">Belongs to the DedA family.</text>
</comment>
<dbReference type="Pfam" id="PF09335">
    <property type="entry name" value="VTT_dom"/>
    <property type="match status" value="1"/>
</dbReference>
<keyword evidence="3" id="KW-1003">Cell membrane</keyword>